<dbReference type="AlphaFoldDB" id="U2CCM0"/>
<dbReference type="HOGENOM" id="CLU_3058690_0_0_10"/>
<name>U2CCM0_9BACE</name>
<proteinExistence type="predicted"/>
<keyword evidence="1" id="KW-1133">Transmembrane helix</keyword>
<accession>U2CCM0</accession>
<reference evidence="2 3" key="1">
    <citation type="submission" date="2013-08" db="EMBL/GenBank/DDBJ databases">
        <authorList>
            <person name="Weinstock G."/>
            <person name="Sodergren E."/>
            <person name="Wylie T."/>
            <person name="Fulton L."/>
            <person name="Fulton R."/>
            <person name="Fronick C."/>
            <person name="O'Laughlin M."/>
            <person name="Godfrey J."/>
            <person name="Miner T."/>
            <person name="Herter B."/>
            <person name="Appelbaum E."/>
            <person name="Cordes M."/>
            <person name="Lek S."/>
            <person name="Wollam A."/>
            <person name="Pepin K.H."/>
            <person name="Palsikar V.B."/>
            <person name="Mitreva M."/>
            <person name="Wilson R.K."/>
        </authorList>
    </citation>
    <scope>NUCLEOTIDE SEQUENCE [LARGE SCALE GENOMIC DNA]</scope>
    <source>
        <strain evidence="2 3">F0041</strain>
    </source>
</reference>
<dbReference type="Proteomes" id="UP000016496">
    <property type="component" value="Unassembled WGS sequence"/>
</dbReference>
<sequence length="53" mass="6192">MSIFSEAEQNIPIFLIYTVVVIAYKYLQFSINSNKFCCIFAALIHQEDRNQCN</sequence>
<evidence type="ECO:0000313" key="3">
    <source>
        <dbReference type="Proteomes" id="UP000016496"/>
    </source>
</evidence>
<keyword evidence="1" id="KW-0812">Transmembrane</keyword>
<feature type="transmembrane region" description="Helical" evidence="1">
    <location>
        <begin position="12"/>
        <end position="29"/>
    </location>
</feature>
<evidence type="ECO:0000256" key="1">
    <source>
        <dbReference type="SAM" id="Phobius"/>
    </source>
</evidence>
<organism evidence="2 3">
    <name type="scientific">Bacteroides pyogenes F0041</name>
    <dbReference type="NCBI Taxonomy" id="1321819"/>
    <lineage>
        <taxon>Bacteria</taxon>
        <taxon>Pseudomonadati</taxon>
        <taxon>Bacteroidota</taxon>
        <taxon>Bacteroidia</taxon>
        <taxon>Bacteroidales</taxon>
        <taxon>Bacteroidaceae</taxon>
        <taxon>Bacteroides</taxon>
    </lineage>
</organism>
<keyword evidence="1" id="KW-0472">Membrane</keyword>
<dbReference type="EMBL" id="AWSV01000154">
    <property type="protein sequence ID" value="ERI81753.1"/>
    <property type="molecule type" value="Genomic_DNA"/>
</dbReference>
<protein>
    <submittedName>
        <fullName evidence="2">Uncharacterized protein</fullName>
    </submittedName>
</protein>
<evidence type="ECO:0000313" key="2">
    <source>
        <dbReference type="EMBL" id="ERI81753.1"/>
    </source>
</evidence>
<gene>
    <name evidence="2" type="ORF">HMPREF1981_02939</name>
</gene>
<comment type="caution">
    <text evidence="2">The sequence shown here is derived from an EMBL/GenBank/DDBJ whole genome shotgun (WGS) entry which is preliminary data.</text>
</comment>